<accession>C0EDJ8</accession>
<reference evidence="1 2" key="2">
    <citation type="submission" date="2009-02" db="EMBL/GenBank/DDBJ databases">
        <title>Draft genome sequence of Clostridium methylpentosum (DSM 5476).</title>
        <authorList>
            <person name="Sudarsanam P."/>
            <person name="Ley R."/>
            <person name="Guruge J."/>
            <person name="Turnbaugh P.J."/>
            <person name="Mahowald M."/>
            <person name="Liep D."/>
            <person name="Gordon J."/>
        </authorList>
    </citation>
    <scope>NUCLEOTIDE SEQUENCE [LARGE SCALE GENOMIC DNA]</scope>
    <source>
        <strain evidence="1 2">DSM 5476</strain>
    </source>
</reference>
<keyword evidence="2" id="KW-1185">Reference proteome</keyword>
<gene>
    <name evidence="1" type="ORF">CLOSTMETH_01925</name>
</gene>
<protein>
    <submittedName>
        <fullName evidence="1">Uncharacterized protein</fullName>
    </submittedName>
</protein>
<proteinExistence type="predicted"/>
<evidence type="ECO:0000313" key="1">
    <source>
        <dbReference type="EMBL" id="EEG30484.1"/>
    </source>
</evidence>
<dbReference type="AlphaFoldDB" id="C0EDJ8"/>
<dbReference type="Proteomes" id="UP000003340">
    <property type="component" value="Unassembled WGS sequence"/>
</dbReference>
<comment type="caution">
    <text evidence="1">The sequence shown here is derived from an EMBL/GenBank/DDBJ whole genome shotgun (WGS) entry which is preliminary data.</text>
</comment>
<dbReference type="EMBL" id="ACEC01000062">
    <property type="protein sequence ID" value="EEG30484.1"/>
    <property type="molecule type" value="Genomic_DNA"/>
</dbReference>
<name>C0EDJ8_9FIRM</name>
<reference evidence="1 2" key="1">
    <citation type="submission" date="2009-01" db="EMBL/GenBank/DDBJ databases">
        <authorList>
            <person name="Fulton L."/>
            <person name="Clifton S."/>
            <person name="Fulton B."/>
            <person name="Xu J."/>
            <person name="Minx P."/>
            <person name="Pepin K.H."/>
            <person name="Johnson M."/>
            <person name="Bhonagiri V."/>
            <person name="Nash W.E."/>
            <person name="Mardis E.R."/>
            <person name="Wilson R.K."/>
        </authorList>
    </citation>
    <scope>NUCLEOTIDE SEQUENCE [LARGE SCALE GENOMIC DNA]</scope>
    <source>
        <strain evidence="1 2">DSM 5476</strain>
    </source>
</reference>
<sequence length="59" mass="6502">MQRICREQVLKNSNVNSSCTPPIMGNTTTAVFLYTETGRHLVQMAACLLDFSLLPSAND</sequence>
<evidence type="ECO:0000313" key="2">
    <source>
        <dbReference type="Proteomes" id="UP000003340"/>
    </source>
</evidence>
<dbReference type="HOGENOM" id="CLU_2952205_0_0_9"/>
<organism evidence="1 2">
    <name type="scientific">[Clostridium] methylpentosum DSM 5476</name>
    <dbReference type="NCBI Taxonomy" id="537013"/>
    <lineage>
        <taxon>Bacteria</taxon>
        <taxon>Bacillati</taxon>
        <taxon>Bacillota</taxon>
        <taxon>Clostridia</taxon>
        <taxon>Eubacteriales</taxon>
        <taxon>Oscillospiraceae</taxon>
        <taxon>Oscillospiraceae incertae sedis</taxon>
    </lineage>
</organism>